<organism evidence="2 3">
    <name type="scientific">Tepidimonas fonticaldi</name>
    <dbReference type="NCBI Taxonomy" id="1101373"/>
    <lineage>
        <taxon>Bacteria</taxon>
        <taxon>Pseudomonadati</taxon>
        <taxon>Pseudomonadota</taxon>
        <taxon>Betaproteobacteria</taxon>
        <taxon>Burkholderiales</taxon>
        <taxon>Tepidimonas</taxon>
    </lineage>
</organism>
<dbReference type="Proteomes" id="UP000091969">
    <property type="component" value="Unassembled WGS sequence"/>
</dbReference>
<evidence type="ECO:0000313" key="3">
    <source>
        <dbReference type="Proteomes" id="UP000091969"/>
    </source>
</evidence>
<accession>A0A1A6DZ99</accession>
<keyword evidence="1" id="KW-0472">Membrane</keyword>
<feature type="transmembrane region" description="Helical" evidence="1">
    <location>
        <begin position="59"/>
        <end position="78"/>
    </location>
</feature>
<comment type="caution">
    <text evidence="2">The sequence shown here is derived from an EMBL/GenBank/DDBJ whole genome shotgun (WGS) entry which is preliminary data.</text>
</comment>
<dbReference type="OrthoDB" id="9182865at2"/>
<dbReference type="AlphaFoldDB" id="A0A1A6DZ99"/>
<dbReference type="EMBL" id="LZDH01000001">
    <property type="protein sequence ID" value="OBS32109.1"/>
    <property type="molecule type" value="Genomic_DNA"/>
</dbReference>
<gene>
    <name evidence="2" type="ORF">A9O67_00275</name>
</gene>
<proteinExistence type="predicted"/>
<keyword evidence="1" id="KW-1133">Transmembrane helix</keyword>
<feature type="transmembrane region" description="Helical" evidence="1">
    <location>
        <begin position="32"/>
        <end position="53"/>
    </location>
</feature>
<keyword evidence="3" id="KW-1185">Reference proteome</keyword>
<sequence length="82" mass="8787">MAEQEQKHRHALEAAAIQTQQETVRLTARDNIVGMVLGFLALAGSLAAAVWAAATGAPWQVALGFIGLPVTIVVVELVRRKR</sequence>
<reference evidence="2 3" key="1">
    <citation type="submission" date="2016-06" db="EMBL/GenBank/DDBJ databases">
        <title>Genome sequence of Tepidimonas fonticaldi PL17.</title>
        <authorList>
            <person name="Pinnaka A.K."/>
        </authorList>
    </citation>
    <scope>NUCLEOTIDE SEQUENCE [LARGE SCALE GENOMIC DNA]</scope>
    <source>
        <strain evidence="2 3">PL17</strain>
    </source>
</reference>
<name>A0A1A6DZ99_9BURK</name>
<evidence type="ECO:0000313" key="2">
    <source>
        <dbReference type="EMBL" id="OBS32109.1"/>
    </source>
</evidence>
<keyword evidence="1" id="KW-0812">Transmembrane</keyword>
<protein>
    <submittedName>
        <fullName evidence="2">Uncharacterized protein</fullName>
    </submittedName>
</protein>
<evidence type="ECO:0000256" key="1">
    <source>
        <dbReference type="SAM" id="Phobius"/>
    </source>
</evidence>